<dbReference type="PROSITE" id="PS00631">
    <property type="entry name" value="CYTOSOL_AP"/>
    <property type="match status" value="1"/>
</dbReference>
<evidence type="ECO:0000256" key="5">
    <source>
        <dbReference type="SAM" id="MobiDB-lite"/>
    </source>
</evidence>
<evidence type="ECO:0000256" key="3">
    <source>
        <dbReference type="ARBA" id="ARBA00022670"/>
    </source>
</evidence>
<organism evidence="7 8">
    <name type="scientific">Ectocarpus siliculosus</name>
    <name type="common">Brown alga</name>
    <name type="synonym">Conferva siliculosa</name>
    <dbReference type="NCBI Taxonomy" id="2880"/>
    <lineage>
        <taxon>Eukaryota</taxon>
        <taxon>Sar</taxon>
        <taxon>Stramenopiles</taxon>
        <taxon>Ochrophyta</taxon>
        <taxon>PX clade</taxon>
        <taxon>Phaeophyceae</taxon>
        <taxon>Ectocarpales</taxon>
        <taxon>Ectocarpaceae</taxon>
        <taxon>Ectocarpus</taxon>
    </lineage>
</organism>
<dbReference type="Gene3D" id="3.40.630.10">
    <property type="entry name" value="Zn peptidases"/>
    <property type="match status" value="1"/>
</dbReference>
<evidence type="ECO:0000256" key="4">
    <source>
        <dbReference type="ARBA" id="ARBA00022801"/>
    </source>
</evidence>
<dbReference type="EMBL" id="FN649734">
    <property type="protein sequence ID" value="CBJ32341.1"/>
    <property type="molecule type" value="Genomic_DNA"/>
</dbReference>
<evidence type="ECO:0000259" key="6">
    <source>
        <dbReference type="PROSITE" id="PS00631"/>
    </source>
</evidence>
<keyword evidence="2 7" id="KW-0031">Aminopeptidase</keyword>
<keyword evidence="8" id="KW-1185">Reference proteome</keyword>
<name>D7FXS8_ECTSI</name>
<dbReference type="AlphaFoldDB" id="D7FXS8"/>
<dbReference type="Gene3D" id="3.40.220.10">
    <property type="entry name" value="Leucine Aminopeptidase, subunit E, domain 1"/>
    <property type="match status" value="1"/>
</dbReference>
<dbReference type="eggNOG" id="KOG2597">
    <property type="taxonomic scope" value="Eukaryota"/>
</dbReference>
<keyword evidence="4 7" id="KW-0378">Hydrolase</keyword>
<dbReference type="GO" id="GO:0005737">
    <property type="term" value="C:cytoplasm"/>
    <property type="evidence" value="ECO:0007669"/>
    <property type="project" value="InterPro"/>
</dbReference>
<dbReference type="Pfam" id="PF00883">
    <property type="entry name" value="Peptidase_M17"/>
    <property type="match status" value="1"/>
</dbReference>
<feature type="domain" description="Cytosol aminopeptidase" evidence="6">
    <location>
        <begin position="368"/>
        <end position="375"/>
    </location>
</feature>
<dbReference type="GO" id="GO:0030145">
    <property type="term" value="F:manganese ion binding"/>
    <property type="evidence" value="ECO:0007669"/>
    <property type="project" value="InterPro"/>
</dbReference>
<gene>
    <name evidence="7" type="ORF">Esi_0331_0019</name>
</gene>
<dbReference type="Proteomes" id="UP000002630">
    <property type="component" value="Linkage Group LG09"/>
</dbReference>
<dbReference type="InParanoid" id="D7FXS8"/>
<dbReference type="GO" id="GO:0006508">
    <property type="term" value="P:proteolysis"/>
    <property type="evidence" value="ECO:0007669"/>
    <property type="project" value="UniProtKB-KW"/>
</dbReference>
<evidence type="ECO:0000313" key="7">
    <source>
        <dbReference type="EMBL" id="CBJ32341.1"/>
    </source>
</evidence>
<evidence type="ECO:0000256" key="1">
    <source>
        <dbReference type="ARBA" id="ARBA00009528"/>
    </source>
</evidence>
<feature type="compositionally biased region" description="Polar residues" evidence="5">
    <location>
        <begin position="26"/>
        <end position="38"/>
    </location>
</feature>
<dbReference type="STRING" id="2880.D7FXS8"/>
<protein>
    <submittedName>
        <fullName evidence="7">Leucyl aminopeptidase</fullName>
        <ecNumber evidence="7">3.4.11.1</ecNumber>
    </submittedName>
</protein>
<dbReference type="PRINTS" id="PR00481">
    <property type="entry name" value="LAMNOPPTDASE"/>
</dbReference>
<dbReference type="OMA" id="LITTPCE"/>
<dbReference type="EC" id="3.4.11.1" evidence="7"/>
<dbReference type="SUPFAM" id="SSF53187">
    <property type="entry name" value="Zn-dependent exopeptidases"/>
    <property type="match status" value="1"/>
</dbReference>
<evidence type="ECO:0000256" key="2">
    <source>
        <dbReference type="ARBA" id="ARBA00022438"/>
    </source>
</evidence>
<dbReference type="InterPro" id="IPR048816">
    <property type="entry name" value="Peptidase_M17_N_1"/>
</dbReference>
<accession>D7FXS8</accession>
<dbReference type="CDD" id="cd00433">
    <property type="entry name" value="Peptidase_M17"/>
    <property type="match status" value="1"/>
</dbReference>
<sequence>MVNRSFLLCQRRKPVYQLREEGVGVDSSSTQHTPTFPQRSLRAGQDMNSKASFERWLGSQPPSSKSWIKALGQDSHTAGRLVLVPSSVGDGGGQEGGEVSLSEVAFCLGEGDDSAVSPFSLCSLREKLPTGTYALRGADGDVAEPDTAALSWAIGGYSFDRFKSKKGDGGEKDKEKEDRKVVLAWPAGADKGRVTAAAASTFLVRDLITTPCEHMGPQQLEAVFASLAEEFGGTTKVVRGDELLEGGVTVHAVGRAAGVGREPRLLDLTWAPAGSDAESLPKVTLVGKGVCFDTGGLDIKPAAGMLTMKKDMGGGAQVLGLARMIMSQGLPVRLRVMVPAVENAIDGGAFRPGDVLVSRSGKTSEIGNTDAEGRLVLADALVEASSEMPDLLIDCATLTGAARVALGTDVPVVFCNDEELAAKLHTLSGSVSDQVWRLPLWEGYRSQLSSKIADLKNVGAGGYGGAITAALYLDEFVGEKAPPSTEEGEGRKKEKLPWIHMDFMAFNTNSRPGRPEGGESQGMRALYALLEDKYGSA</sequence>
<evidence type="ECO:0000313" key="8">
    <source>
        <dbReference type="Proteomes" id="UP000002630"/>
    </source>
</evidence>
<dbReference type="EMBL" id="FN648522">
    <property type="protein sequence ID" value="CBJ32341.1"/>
    <property type="molecule type" value="Genomic_DNA"/>
</dbReference>
<dbReference type="PANTHER" id="PTHR11963">
    <property type="entry name" value="LEUCINE AMINOPEPTIDASE-RELATED"/>
    <property type="match status" value="1"/>
</dbReference>
<dbReference type="InterPro" id="IPR000819">
    <property type="entry name" value="Peptidase_M17_C"/>
</dbReference>
<comment type="similarity">
    <text evidence="1">Belongs to the peptidase M17 family.</text>
</comment>
<dbReference type="Pfam" id="PF21337">
    <property type="entry name" value="Peptidase_M17_N_1"/>
    <property type="match status" value="1"/>
</dbReference>
<reference evidence="7 8" key="1">
    <citation type="journal article" date="2010" name="Nature">
        <title>The Ectocarpus genome and the independent evolution of multicellularity in brown algae.</title>
        <authorList>
            <person name="Cock J.M."/>
            <person name="Sterck L."/>
            <person name="Rouze P."/>
            <person name="Scornet D."/>
            <person name="Allen A.E."/>
            <person name="Amoutzias G."/>
            <person name="Anthouard V."/>
            <person name="Artiguenave F."/>
            <person name="Aury J.M."/>
            <person name="Badger J.H."/>
            <person name="Beszteri B."/>
            <person name="Billiau K."/>
            <person name="Bonnet E."/>
            <person name="Bothwell J.H."/>
            <person name="Bowler C."/>
            <person name="Boyen C."/>
            <person name="Brownlee C."/>
            <person name="Carrano C.J."/>
            <person name="Charrier B."/>
            <person name="Cho G.Y."/>
            <person name="Coelho S.M."/>
            <person name="Collen J."/>
            <person name="Corre E."/>
            <person name="Da Silva C."/>
            <person name="Delage L."/>
            <person name="Delaroque N."/>
            <person name="Dittami S.M."/>
            <person name="Doulbeau S."/>
            <person name="Elias M."/>
            <person name="Farnham G."/>
            <person name="Gachon C.M."/>
            <person name="Gschloessl B."/>
            <person name="Heesch S."/>
            <person name="Jabbari K."/>
            <person name="Jubin C."/>
            <person name="Kawai H."/>
            <person name="Kimura K."/>
            <person name="Kloareg B."/>
            <person name="Kupper F.C."/>
            <person name="Lang D."/>
            <person name="Le Bail A."/>
            <person name="Leblanc C."/>
            <person name="Lerouge P."/>
            <person name="Lohr M."/>
            <person name="Lopez P.J."/>
            <person name="Martens C."/>
            <person name="Maumus F."/>
            <person name="Michel G."/>
            <person name="Miranda-Saavedra D."/>
            <person name="Morales J."/>
            <person name="Moreau H."/>
            <person name="Motomura T."/>
            <person name="Nagasato C."/>
            <person name="Napoli C.A."/>
            <person name="Nelson D.R."/>
            <person name="Nyvall-Collen P."/>
            <person name="Peters A.F."/>
            <person name="Pommier C."/>
            <person name="Potin P."/>
            <person name="Poulain J."/>
            <person name="Quesneville H."/>
            <person name="Read B."/>
            <person name="Rensing S.A."/>
            <person name="Ritter A."/>
            <person name="Rousvoal S."/>
            <person name="Samanta M."/>
            <person name="Samson G."/>
            <person name="Schroeder D.C."/>
            <person name="Segurens B."/>
            <person name="Strittmatter M."/>
            <person name="Tonon T."/>
            <person name="Tregear J.W."/>
            <person name="Valentin K."/>
            <person name="von Dassow P."/>
            <person name="Yamagishi T."/>
            <person name="Van de Peer Y."/>
            <person name="Wincker P."/>
        </authorList>
    </citation>
    <scope>NUCLEOTIDE SEQUENCE [LARGE SCALE GENOMIC DNA]</scope>
    <source>
        <strain evidence="8">Ec32 / CCAP1310/4</strain>
    </source>
</reference>
<dbReference type="InterPro" id="IPR011356">
    <property type="entry name" value="Leucine_aapep/pepB"/>
</dbReference>
<proteinExistence type="inferred from homology"/>
<dbReference type="GO" id="GO:0070006">
    <property type="term" value="F:metalloaminopeptidase activity"/>
    <property type="evidence" value="ECO:0007669"/>
    <property type="project" value="InterPro"/>
</dbReference>
<keyword evidence="3" id="KW-0645">Protease</keyword>
<dbReference type="OrthoDB" id="412814at2759"/>
<feature type="region of interest" description="Disordered" evidence="5">
    <location>
        <begin position="22"/>
        <end position="44"/>
    </location>
</feature>
<dbReference type="InterPro" id="IPR043472">
    <property type="entry name" value="Macro_dom-like"/>
</dbReference>
<dbReference type="PANTHER" id="PTHR11963:SF20">
    <property type="entry name" value="PEPTIDASE B"/>
    <property type="match status" value="1"/>
</dbReference>